<dbReference type="InterPro" id="IPR036380">
    <property type="entry name" value="Isochorismatase-like_sf"/>
</dbReference>
<reference evidence="3 4" key="1">
    <citation type="submission" date="2022-09" db="EMBL/GenBank/DDBJ databases">
        <title>Draft genome of isolate Be4.</title>
        <authorList>
            <person name="Sanchez-Castro I."/>
            <person name="Martinez-Rodriguez P."/>
            <person name="Descostes M."/>
            <person name="Merroun M."/>
        </authorList>
    </citation>
    <scope>NUCLEOTIDE SEQUENCE [LARGE SCALE GENOMIC DNA]</scope>
    <source>
        <strain evidence="3 4">Be4</strain>
    </source>
</reference>
<protein>
    <submittedName>
        <fullName evidence="3">Isochorismatase family protein</fullName>
    </submittedName>
</protein>
<accession>A0ABT2PRV4</accession>
<dbReference type="Proteomes" id="UP001525968">
    <property type="component" value="Unassembled WGS sequence"/>
</dbReference>
<keyword evidence="4" id="KW-1185">Reference proteome</keyword>
<evidence type="ECO:0000313" key="4">
    <source>
        <dbReference type="Proteomes" id="UP001525968"/>
    </source>
</evidence>
<organism evidence="3 4">
    <name type="scientific">Acidovorax bellezanensis</name>
    <dbReference type="NCBI Taxonomy" id="2976702"/>
    <lineage>
        <taxon>Bacteria</taxon>
        <taxon>Pseudomonadati</taxon>
        <taxon>Pseudomonadota</taxon>
        <taxon>Betaproteobacteria</taxon>
        <taxon>Burkholderiales</taxon>
        <taxon>Comamonadaceae</taxon>
        <taxon>Acidovorax</taxon>
    </lineage>
</organism>
<feature type="domain" description="Isochorismatase-like" evidence="2">
    <location>
        <begin position="57"/>
        <end position="205"/>
    </location>
</feature>
<proteinExistence type="predicted"/>
<dbReference type="Gene3D" id="3.40.50.850">
    <property type="entry name" value="Isochorismatase-like"/>
    <property type="match status" value="1"/>
</dbReference>
<dbReference type="EMBL" id="JAODYH010000017">
    <property type="protein sequence ID" value="MCT9813205.1"/>
    <property type="molecule type" value="Genomic_DNA"/>
</dbReference>
<dbReference type="InterPro" id="IPR053152">
    <property type="entry name" value="Hydrolase_YcaC-like"/>
</dbReference>
<dbReference type="PANTHER" id="PTHR43559">
    <property type="entry name" value="HYDROLASE YCAC-RELATED"/>
    <property type="match status" value="1"/>
</dbReference>
<name>A0ABT2PRV4_9BURK</name>
<evidence type="ECO:0000259" key="2">
    <source>
        <dbReference type="Pfam" id="PF00857"/>
    </source>
</evidence>
<dbReference type="PROSITE" id="PS51318">
    <property type="entry name" value="TAT"/>
    <property type="match status" value="1"/>
</dbReference>
<feature type="chain" id="PRO_5046900801" evidence="1">
    <location>
        <begin position="33"/>
        <end position="233"/>
    </location>
</feature>
<sequence>MTMPPDEERRTLLRAAPSLAAATLLASFTSHAVADESGRERKNVHRGNATNVQDLQVLFADLQPQLIQGSRTVAPEMLSAAAGALAKSARILGIPMTFAVVPVASQPGQLIPELVEYATPETTFSRVLASPFMEPRIVARLAANRRKTLVIAGFTAEVAVLQAAIDGIAAGYTVQVPLDAIGSRSERTEAPAIRQIELAGGVTSSVLSLVARWAPDFSRPPGSETIKAVLALS</sequence>
<feature type="signal peptide" evidence="1">
    <location>
        <begin position="1"/>
        <end position="32"/>
    </location>
</feature>
<gene>
    <name evidence="3" type="ORF">N0K08_21455</name>
</gene>
<evidence type="ECO:0000256" key="1">
    <source>
        <dbReference type="SAM" id="SignalP"/>
    </source>
</evidence>
<dbReference type="SUPFAM" id="SSF52499">
    <property type="entry name" value="Isochorismatase-like hydrolases"/>
    <property type="match status" value="1"/>
</dbReference>
<dbReference type="InterPro" id="IPR000868">
    <property type="entry name" value="Isochorismatase-like_dom"/>
</dbReference>
<dbReference type="PANTHER" id="PTHR43559:SF3">
    <property type="entry name" value="HYDROLASE YCAC-RELATED"/>
    <property type="match status" value="1"/>
</dbReference>
<evidence type="ECO:0000313" key="3">
    <source>
        <dbReference type="EMBL" id="MCT9813205.1"/>
    </source>
</evidence>
<comment type="caution">
    <text evidence="3">The sequence shown here is derived from an EMBL/GenBank/DDBJ whole genome shotgun (WGS) entry which is preliminary data.</text>
</comment>
<keyword evidence="1" id="KW-0732">Signal</keyword>
<dbReference type="InterPro" id="IPR006311">
    <property type="entry name" value="TAT_signal"/>
</dbReference>
<dbReference type="Pfam" id="PF00857">
    <property type="entry name" value="Isochorismatase"/>
    <property type="match status" value="1"/>
</dbReference>